<name>A0A365N2E4_GIBIN</name>
<feature type="chain" id="PRO_5016587890" evidence="2">
    <location>
        <begin position="24"/>
        <end position="244"/>
    </location>
</feature>
<organism evidence="3 4">
    <name type="scientific">Gibberella intermedia</name>
    <name type="common">Bulb rot disease fungus</name>
    <name type="synonym">Fusarium proliferatum</name>
    <dbReference type="NCBI Taxonomy" id="948311"/>
    <lineage>
        <taxon>Eukaryota</taxon>
        <taxon>Fungi</taxon>
        <taxon>Dikarya</taxon>
        <taxon>Ascomycota</taxon>
        <taxon>Pezizomycotina</taxon>
        <taxon>Sordariomycetes</taxon>
        <taxon>Hypocreomycetidae</taxon>
        <taxon>Hypocreales</taxon>
        <taxon>Nectriaceae</taxon>
        <taxon>Fusarium</taxon>
        <taxon>Fusarium fujikuroi species complex</taxon>
    </lineage>
</organism>
<dbReference type="Proteomes" id="UP000251714">
    <property type="component" value="Unassembled WGS sequence"/>
</dbReference>
<sequence length="244" mass="27342">MLPASFWLATMVMAGWPWTLGAAETIDGQSQQDLDLATSRGVEEDTKTMIECGRHISSCGVVDDMKIVLRPKTTVYVTQNVTTTVSTQLTGRQFLPPETNVITEVVVTTVKKDVLGHCRNTTTIDIEKPATVTVNVEVEYIKEVVSIVNVTTTTTSTVMANSIEQCFINSLRGVSRLPDEELYTTTTVEARQQYSSPSIVVEDEREEERPAETEQVRHEHHYEQVAEDVSHDNARFMFQERDAL</sequence>
<comment type="caution">
    <text evidence="3">The sequence shown here is derived from an EMBL/GenBank/DDBJ whole genome shotgun (WGS) entry which is preliminary data.</text>
</comment>
<keyword evidence="2" id="KW-0732">Signal</keyword>
<feature type="region of interest" description="Disordered" evidence="1">
    <location>
        <begin position="193"/>
        <end position="217"/>
    </location>
</feature>
<feature type="compositionally biased region" description="Basic and acidic residues" evidence="1">
    <location>
        <begin position="207"/>
        <end position="217"/>
    </location>
</feature>
<reference evidence="3 4" key="1">
    <citation type="submission" date="2017-12" db="EMBL/GenBank/DDBJ databases">
        <title>Genome sequence of the mycotoxigenic crop pathogen Fusarium proliferatum, strain ITEM 2341 from Date Palm.</title>
        <authorList>
            <person name="Almiman B.F."/>
            <person name="Shittu T.A."/>
            <person name="Muthumeenakshi S."/>
            <person name="Baroncelli R."/>
            <person name="Sreenivasaprasada S."/>
        </authorList>
    </citation>
    <scope>NUCLEOTIDE SEQUENCE [LARGE SCALE GENOMIC DNA]</scope>
    <source>
        <strain evidence="3 4">ITEM 2341</strain>
    </source>
</reference>
<evidence type="ECO:0000256" key="2">
    <source>
        <dbReference type="SAM" id="SignalP"/>
    </source>
</evidence>
<evidence type="ECO:0000313" key="4">
    <source>
        <dbReference type="Proteomes" id="UP000251714"/>
    </source>
</evidence>
<protein>
    <submittedName>
        <fullName evidence="3">Uncharacterized protein</fullName>
    </submittedName>
</protein>
<accession>A0A365N2E4</accession>
<proteinExistence type="predicted"/>
<evidence type="ECO:0000256" key="1">
    <source>
        <dbReference type="SAM" id="MobiDB-lite"/>
    </source>
</evidence>
<gene>
    <name evidence="3" type="ORF">FPRO05_13187</name>
</gene>
<feature type="signal peptide" evidence="2">
    <location>
        <begin position="1"/>
        <end position="23"/>
    </location>
</feature>
<evidence type="ECO:0000313" key="3">
    <source>
        <dbReference type="EMBL" id="RBA14971.1"/>
    </source>
</evidence>
<dbReference type="EMBL" id="PKMI01000025">
    <property type="protein sequence ID" value="RBA14971.1"/>
    <property type="molecule type" value="Genomic_DNA"/>
</dbReference>
<dbReference type="AlphaFoldDB" id="A0A365N2E4"/>